<evidence type="ECO:0000313" key="4">
    <source>
        <dbReference type="EMBL" id="MDQ0426839.1"/>
    </source>
</evidence>
<proteinExistence type="predicted"/>
<sequence length="200" mass="21091">MEPRAVTLTPVHRHPSSWRRTIGALLRAAREQRALRLVDVAARARLSPQYLSEVERGRKEPSSEVLAALTDALGLTLVDLAHGIATALDTDARTTRDRAPSRTDRDHDGRAHGVRDDARRAFDRQPLDDRRDVQPGALVLRGAVVDATASAPFGDARSGAASSGDASLRDLHVVLTGGPTVDVLSGAGPAAPAAAVLLAA</sequence>
<dbReference type="PANTHER" id="PTHR46797:SF1">
    <property type="entry name" value="METHYLPHOSPHONATE SYNTHASE"/>
    <property type="match status" value="1"/>
</dbReference>
<feature type="region of interest" description="Disordered" evidence="2">
    <location>
        <begin position="91"/>
        <end position="128"/>
    </location>
</feature>
<accession>A0ABU0GN94</accession>
<dbReference type="Gene3D" id="1.10.260.40">
    <property type="entry name" value="lambda repressor-like DNA-binding domains"/>
    <property type="match status" value="1"/>
</dbReference>
<protein>
    <submittedName>
        <fullName evidence="4">Transcriptional regulator with XRE-family HTH domain</fullName>
    </submittedName>
</protein>
<dbReference type="EMBL" id="JAUSVM010000001">
    <property type="protein sequence ID" value="MDQ0426839.1"/>
    <property type="molecule type" value="Genomic_DNA"/>
</dbReference>
<dbReference type="SUPFAM" id="SSF47413">
    <property type="entry name" value="lambda repressor-like DNA-binding domains"/>
    <property type="match status" value="1"/>
</dbReference>
<feature type="domain" description="HTH cro/C1-type" evidence="3">
    <location>
        <begin position="26"/>
        <end position="80"/>
    </location>
</feature>
<dbReference type="RefSeq" id="WP_070320120.1">
    <property type="nucleotide sequence ID" value="NZ_JAUSVM010000001.1"/>
</dbReference>
<dbReference type="PANTHER" id="PTHR46797">
    <property type="entry name" value="HTH-TYPE TRANSCRIPTIONAL REGULATOR"/>
    <property type="match status" value="1"/>
</dbReference>
<dbReference type="InterPro" id="IPR010982">
    <property type="entry name" value="Lambda_DNA-bd_dom_sf"/>
</dbReference>
<keyword evidence="5" id="KW-1185">Reference proteome</keyword>
<gene>
    <name evidence="4" type="ORF">JO380_003220</name>
</gene>
<dbReference type="PROSITE" id="PS50943">
    <property type="entry name" value="HTH_CROC1"/>
    <property type="match status" value="1"/>
</dbReference>
<name>A0ABU0GN94_9CELL</name>
<dbReference type="InterPro" id="IPR050807">
    <property type="entry name" value="TransReg_Diox_bact_type"/>
</dbReference>
<dbReference type="CDD" id="cd00093">
    <property type="entry name" value="HTH_XRE"/>
    <property type="match status" value="1"/>
</dbReference>
<comment type="caution">
    <text evidence="4">The sequence shown here is derived from an EMBL/GenBank/DDBJ whole genome shotgun (WGS) entry which is preliminary data.</text>
</comment>
<dbReference type="Proteomes" id="UP001240250">
    <property type="component" value="Unassembled WGS sequence"/>
</dbReference>
<evidence type="ECO:0000256" key="2">
    <source>
        <dbReference type="SAM" id="MobiDB-lite"/>
    </source>
</evidence>
<organism evidence="4 5">
    <name type="scientific">Cellulomonas iranensis</name>
    <dbReference type="NCBI Taxonomy" id="76862"/>
    <lineage>
        <taxon>Bacteria</taxon>
        <taxon>Bacillati</taxon>
        <taxon>Actinomycetota</taxon>
        <taxon>Actinomycetes</taxon>
        <taxon>Micrococcales</taxon>
        <taxon>Cellulomonadaceae</taxon>
        <taxon>Cellulomonas</taxon>
    </lineage>
</organism>
<evidence type="ECO:0000256" key="1">
    <source>
        <dbReference type="ARBA" id="ARBA00023125"/>
    </source>
</evidence>
<dbReference type="Pfam" id="PF13560">
    <property type="entry name" value="HTH_31"/>
    <property type="match status" value="1"/>
</dbReference>
<dbReference type="SMART" id="SM00530">
    <property type="entry name" value="HTH_XRE"/>
    <property type="match status" value="1"/>
</dbReference>
<keyword evidence="1" id="KW-0238">DNA-binding</keyword>
<evidence type="ECO:0000313" key="5">
    <source>
        <dbReference type="Proteomes" id="UP001240250"/>
    </source>
</evidence>
<evidence type="ECO:0000259" key="3">
    <source>
        <dbReference type="PROSITE" id="PS50943"/>
    </source>
</evidence>
<dbReference type="InterPro" id="IPR001387">
    <property type="entry name" value="Cro/C1-type_HTH"/>
</dbReference>
<reference evidence="4 5" key="1">
    <citation type="submission" date="2023-07" db="EMBL/GenBank/DDBJ databases">
        <title>Sequencing the genomes of 1000 actinobacteria strains.</title>
        <authorList>
            <person name="Klenk H.-P."/>
        </authorList>
    </citation>
    <scope>NUCLEOTIDE SEQUENCE [LARGE SCALE GENOMIC DNA]</scope>
    <source>
        <strain evidence="4 5">DSM 14785</strain>
    </source>
</reference>